<feature type="domain" description="Exocyst complex subunit Exo70 C-terminal" evidence="4">
    <location>
        <begin position="272"/>
        <end position="629"/>
    </location>
</feature>
<dbReference type="AlphaFoldDB" id="A0AAN8Z1K2"/>
<accession>A0AAN8Z1K2</accession>
<sequence>MGDDRPIVLTPDQEGHLIAAVHHIVKALEFSVNLPDDLRENLAALGTHLSMITVVNEAKGDEMSGIEQRLKCVQKKISGCDLKQSMIWDAGPDEALDYLQAVDEVRRIAQVLGNLSFQQPKKQQELVNEVHIILQMAMSRLEEEFIHILVKNKQFFEPEYMSFRSNDGCAMYDESFELEEDSMVEDAVHKQSSPHEPEVDSVDLVHPDAVPALKAIANILVESNYNQELCLAFIRPRKEALIEYLNILEVEKLSIEDVLNMEWDCSNCMIRRWIWAIKIIVRVYLASEKRLCDKILRDFGPISMDCFLQISKATMMCLLNFGDAVAIGPHTPEKLFVLLNMYEVLVDLVPDVNSLFSEEVGCFIRTEFHELLKKLGDSAIATFLGFGNIIASRTSKNPFPKGGVHPLTSYCMNYINALTAYSSTINALLGNKEQNESDHHVTTPYNRGGSSGDFSPMTHHLKLIISVLEANLDARSKLYSDNALKHIFLMNNIHYMVKKVQGSDLLDLFGGEWVREHIRKFQQHATSYQRATWSSILFCLREDGLEHSSQNLRATLKELFKSFNTALEEVYKTQTGWLVSDRELREHLRLVTSQRVILAYRAFIGRTSNHVGDKFIKYTVDELENFLLDFFEGTSKSLQNFRKGKS</sequence>
<evidence type="ECO:0000256" key="1">
    <source>
        <dbReference type="ARBA" id="ARBA00006756"/>
    </source>
</evidence>
<dbReference type="GO" id="GO:0000145">
    <property type="term" value="C:exocyst"/>
    <property type="evidence" value="ECO:0007669"/>
    <property type="project" value="InterPro"/>
</dbReference>
<organism evidence="5 6">
    <name type="scientific">Dillenia turbinata</name>
    <dbReference type="NCBI Taxonomy" id="194707"/>
    <lineage>
        <taxon>Eukaryota</taxon>
        <taxon>Viridiplantae</taxon>
        <taxon>Streptophyta</taxon>
        <taxon>Embryophyta</taxon>
        <taxon>Tracheophyta</taxon>
        <taxon>Spermatophyta</taxon>
        <taxon>Magnoliopsida</taxon>
        <taxon>eudicotyledons</taxon>
        <taxon>Gunneridae</taxon>
        <taxon>Pentapetalae</taxon>
        <taxon>Dilleniales</taxon>
        <taxon>Dilleniaceae</taxon>
        <taxon>Dillenia</taxon>
    </lineage>
</organism>
<proteinExistence type="inferred from homology"/>
<dbReference type="InterPro" id="IPR016159">
    <property type="entry name" value="Cullin_repeat-like_dom_sf"/>
</dbReference>
<dbReference type="InterPro" id="IPR004140">
    <property type="entry name" value="Exo70"/>
</dbReference>
<comment type="function">
    <text evidence="3">Component of the exocyst complex.</text>
</comment>
<dbReference type="PANTHER" id="PTHR12542:SF92">
    <property type="entry name" value="EXOCYST COMPLEX COMPONENT EXO70E2"/>
    <property type="match status" value="1"/>
</dbReference>
<gene>
    <name evidence="5" type="ORF">RJ641_014680</name>
</gene>
<protein>
    <recommendedName>
        <fullName evidence="3">Exocyst subunit Exo70 family protein</fullName>
    </recommendedName>
</protein>
<dbReference type="EMBL" id="JBAMMX010000020">
    <property type="protein sequence ID" value="KAK6921002.1"/>
    <property type="molecule type" value="Genomic_DNA"/>
</dbReference>
<evidence type="ECO:0000256" key="2">
    <source>
        <dbReference type="ARBA" id="ARBA00022448"/>
    </source>
</evidence>
<evidence type="ECO:0000259" key="4">
    <source>
        <dbReference type="Pfam" id="PF03081"/>
    </source>
</evidence>
<name>A0AAN8Z1K2_9MAGN</name>
<dbReference type="PANTHER" id="PTHR12542">
    <property type="entry name" value="EXOCYST COMPLEX PROTEIN EXO70"/>
    <property type="match status" value="1"/>
</dbReference>
<evidence type="ECO:0000313" key="5">
    <source>
        <dbReference type="EMBL" id="KAK6921002.1"/>
    </source>
</evidence>
<keyword evidence="3" id="KW-0653">Protein transport</keyword>
<reference evidence="5 6" key="1">
    <citation type="submission" date="2023-12" db="EMBL/GenBank/DDBJ databases">
        <title>A high-quality genome assembly for Dillenia turbinata (Dilleniales).</title>
        <authorList>
            <person name="Chanderbali A."/>
        </authorList>
    </citation>
    <scope>NUCLEOTIDE SEQUENCE [LARGE SCALE GENOMIC DNA]</scope>
    <source>
        <strain evidence="5">LSX21</strain>
        <tissue evidence="5">Leaf</tissue>
    </source>
</reference>
<dbReference type="Pfam" id="PF20669">
    <property type="entry name" value="Exo70_N"/>
    <property type="match status" value="1"/>
</dbReference>
<dbReference type="Gene3D" id="1.20.1280.170">
    <property type="entry name" value="Exocyst complex component Exo70"/>
    <property type="match status" value="1"/>
</dbReference>
<comment type="caution">
    <text evidence="5">The sequence shown here is derived from an EMBL/GenBank/DDBJ whole genome shotgun (WGS) entry which is preliminary data.</text>
</comment>
<keyword evidence="2 3" id="KW-0813">Transport</keyword>
<keyword evidence="3" id="KW-0268">Exocytosis</keyword>
<dbReference type="GO" id="GO:0005546">
    <property type="term" value="F:phosphatidylinositol-4,5-bisphosphate binding"/>
    <property type="evidence" value="ECO:0007669"/>
    <property type="project" value="InterPro"/>
</dbReference>
<dbReference type="Pfam" id="PF03081">
    <property type="entry name" value="Exo70_C"/>
    <property type="match status" value="1"/>
</dbReference>
<dbReference type="Proteomes" id="UP001370490">
    <property type="component" value="Unassembled WGS sequence"/>
</dbReference>
<dbReference type="SUPFAM" id="SSF74788">
    <property type="entry name" value="Cullin repeat-like"/>
    <property type="match status" value="1"/>
</dbReference>
<evidence type="ECO:0000256" key="3">
    <source>
        <dbReference type="RuleBase" id="RU365026"/>
    </source>
</evidence>
<dbReference type="GO" id="GO:0015031">
    <property type="term" value="P:protein transport"/>
    <property type="evidence" value="ECO:0007669"/>
    <property type="project" value="UniProtKB-KW"/>
</dbReference>
<evidence type="ECO:0000313" key="6">
    <source>
        <dbReference type="Proteomes" id="UP001370490"/>
    </source>
</evidence>
<dbReference type="InterPro" id="IPR046364">
    <property type="entry name" value="Exo70_C"/>
</dbReference>
<keyword evidence="6" id="KW-1185">Reference proteome</keyword>
<comment type="similarity">
    <text evidence="1 3">Belongs to the EXO70 family.</text>
</comment>
<dbReference type="GO" id="GO:0006887">
    <property type="term" value="P:exocytosis"/>
    <property type="evidence" value="ECO:0007669"/>
    <property type="project" value="UniProtKB-KW"/>
</dbReference>